<gene>
    <name evidence="3" type="ORF">EVEC_LOCUS1415</name>
</gene>
<dbReference type="STRING" id="51028.A0A0N4UW57"/>
<dbReference type="FunFam" id="3.30.830.10:FF:000031">
    <property type="entry name" value="Putative zinc metalloprotease"/>
    <property type="match status" value="1"/>
</dbReference>
<evidence type="ECO:0000259" key="1">
    <source>
        <dbReference type="Pfam" id="PF00675"/>
    </source>
</evidence>
<feature type="domain" description="Peptidase M16 C-terminal" evidence="2">
    <location>
        <begin position="838"/>
        <end position="927"/>
    </location>
</feature>
<proteinExistence type="predicted"/>
<dbReference type="GO" id="GO:0046872">
    <property type="term" value="F:metal ion binding"/>
    <property type="evidence" value="ECO:0007669"/>
    <property type="project" value="InterPro"/>
</dbReference>
<dbReference type="InterPro" id="IPR007863">
    <property type="entry name" value="Peptidase_M16_C"/>
</dbReference>
<dbReference type="OrthoDB" id="5809639at2759"/>
<dbReference type="Pfam" id="PF05193">
    <property type="entry name" value="Peptidase_M16_C"/>
    <property type="match status" value="2"/>
</dbReference>
<dbReference type="InterPro" id="IPR011765">
    <property type="entry name" value="Pept_M16_N"/>
</dbReference>
<dbReference type="WBParaSite" id="EVEC_0000170701-mRNA-1">
    <property type="protein sequence ID" value="EVEC_0000170701-mRNA-1"/>
    <property type="gene ID" value="EVEC_0000170701"/>
</dbReference>
<organism evidence="5">
    <name type="scientific">Enterobius vermicularis</name>
    <name type="common">Human pinworm</name>
    <dbReference type="NCBI Taxonomy" id="51028"/>
    <lineage>
        <taxon>Eukaryota</taxon>
        <taxon>Metazoa</taxon>
        <taxon>Ecdysozoa</taxon>
        <taxon>Nematoda</taxon>
        <taxon>Chromadorea</taxon>
        <taxon>Rhabditida</taxon>
        <taxon>Spirurina</taxon>
        <taxon>Oxyuridomorpha</taxon>
        <taxon>Oxyuroidea</taxon>
        <taxon>Oxyuridae</taxon>
        <taxon>Enterobius</taxon>
    </lineage>
</organism>
<evidence type="ECO:0000313" key="4">
    <source>
        <dbReference type="Proteomes" id="UP000274131"/>
    </source>
</evidence>
<protein>
    <submittedName>
        <fullName evidence="5">Presequence protease, mitochondrial</fullName>
    </submittedName>
</protein>
<evidence type="ECO:0000259" key="2">
    <source>
        <dbReference type="Pfam" id="PF05193"/>
    </source>
</evidence>
<reference evidence="3 4" key="2">
    <citation type="submission" date="2018-10" db="EMBL/GenBank/DDBJ databases">
        <authorList>
            <consortium name="Pathogen Informatics"/>
        </authorList>
    </citation>
    <scope>NUCLEOTIDE SEQUENCE [LARGE SCALE GENOMIC DNA]</scope>
</reference>
<accession>A0A0N4UW57</accession>
<dbReference type="FunFam" id="3.30.830.10:FF:000015">
    <property type="entry name" value="Putative zinc metalloprotease"/>
    <property type="match status" value="1"/>
</dbReference>
<evidence type="ECO:0000313" key="5">
    <source>
        <dbReference type="WBParaSite" id="EVEC_0000170701-mRNA-1"/>
    </source>
</evidence>
<dbReference type="Gene3D" id="3.30.830.10">
    <property type="entry name" value="Metalloenzyme, LuxS/M16 peptidase-like"/>
    <property type="match status" value="4"/>
</dbReference>
<name>A0A0N4UW57_ENTVE</name>
<dbReference type="InterPro" id="IPR011249">
    <property type="entry name" value="Metalloenz_LuxS/M16"/>
</dbReference>
<feature type="domain" description="Peptidase M16 C-terminal" evidence="2">
    <location>
        <begin position="262"/>
        <end position="424"/>
    </location>
</feature>
<dbReference type="PANTHER" id="PTHR43016">
    <property type="entry name" value="PRESEQUENCE PROTEASE"/>
    <property type="match status" value="1"/>
</dbReference>
<sequence length="1031" mass="117226">MNLDQRLPDGLEAAQLSRTEVTDESLSPVGKAFLDRSRLDWPYHCIRHVANRSIPDKCLILQLAGTMQKSLWSAGVRFMLNGEIPLTLYNSARSKLRVAVAEVPGPMVKGILSFVTETHTDDGLPHTLEHLVFMGSKKYPVKGILDIIANRCLASGTNAWTAQDHTAYTLTTVGSEGFLKVLPVYIDHVLSPTLTNEQFITEVHHINGDGKDAGVVYSEMQNYESNMEEMVSRKRKELFYPEGNPYRVETGGRLAALRTTCSNEAVKKFHSEFYRLDNMMIVVCGTVNHGRLLDIISPLEEELLGKMNSSFLKPFTDEVKPIEGAHEAFIECPSDDDEFGMVHMSWVGPPAKDIYTLRALDILFEYMQSTAVAPLQKVFIQLASPYACSATLSVEEQTTSEILLTFCGVPVNKLKDIKGRFFEQVVANHTSPNGFDMERLGFIIDQSIYETYAKMESSGHEEVFDLMILHQIYGQNNEDLSERLTLFTFRLKNESGNFWADLVRNYFNNNYVCVIGKPSEEKVEEYASMMHKPSSEVLNNLLVRNLEKFNTFNISLLKNFDDKSDQQLRFLGNLNASAFVYSTSTKFIDIHFIWDTEVIPFEQRLWFMLWFELMFESPAVVDGKNLTYEEVTKLYTRDILSQCVGLGVTSNFDQYVSLQLKVPYEKLPMLSKWANIFLNGVIFDAERALVAAKKLVARAIELKRDGYTMCTILHKKAIYEPYSNSYMFGAVQLEKFHNEVIKRLEDNSTWALDQLERLRRSLLVSPLTVHMLCDYKLLNADSYKTTWSFLHGSPVLPEDEMFKASFFFAGTIGGNHLLASVGSSESSFLHQSLLFDFDWNSETLMSVMLLAQYLSQTEGPLYRGVRGKGLAYGSNIYVRPDKKMISLSIYRSADLIRAYEQSKKIVVETLTKGKINGDEFEAAKRSLVCELVEAEDTVKSAFKQAILAQFRRLDLDHSRKLCEEVWNATVDEVLKLGSSHLLRLFSEEECSRAIVVNPVKMKETEKHFRNIRVTTLDNVSSEFSNLSWGMN</sequence>
<keyword evidence="4" id="KW-1185">Reference proteome</keyword>
<dbReference type="AlphaFoldDB" id="A0A0N4UW57"/>
<reference evidence="5" key="1">
    <citation type="submission" date="2017-02" db="UniProtKB">
        <authorList>
            <consortium name="WormBaseParasite"/>
        </authorList>
    </citation>
    <scope>IDENTIFICATION</scope>
</reference>
<evidence type="ECO:0000313" key="3">
    <source>
        <dbReference type="EMBL" id="VDD86272.1"/>
    </source>
</evidence>
<dbReference type="Proteomes" id="UP000274131">
    <property type="component" value="Unassembled WGS sequence"/>
</dbReference>
<dbReference type="EMBL" id="UXUI01007208">
    <property type="protein sequence ID" value="VDD86272.1"/>
    <property type="molecule type" value="Genomic_DNA"/>
</dbReference>
<dbReference type="Pfam" id="PF00675">
    <property type="entry name" value="Peptidase_M16"/>
    <property type="match status" value="1"/>
</dbReference>
<dbReference type="PANTHER" id="PTHR43016:SF16">
    <property type="entry name" value="METALLOPROTEASE, PUTATIVE (AFU_ORTHOLOGUE AFUA_4G07610)-RELATED"/>
    <property type="match status" value="1"/>
</dbReference>
<feature type="domain" description="Peptidase M16 N-terminal" evidence="1">
    <location>
        <begin position="117"/>
        <end position="233"/>
    </location>
</feature>
<dbReference type="SUPFAM" id="SSF63411">
    <property type="entry name" value="LuxS/MPP-like metallohydrolase"/>
    <property type="match status" value="3"/>
</dbReference>